<dbReference type="EMBL" id="LUGG01000001">
    <property type="protein sequence ID" value="OBZ79977.1"/>
    <property type="molecule type" value="Genomic_DNA"/>
</dbReference>
<accession>A0A1C7MTB6</accession>
<protein>
    <submittedName>
        <fullName evidence="1">Uncharacterized protein</fullName>
    </submittedName>
</protein>
<gene>
    <name evidence="1" type="ORF">A0H81_01432</name>
</gene>
<keyword evidence="2" id="KW-1185">Reference proteome</keyword>
<evidence type="ECO:0000313" key="2">
    <source>
        <dbReference type="Proteomes" id="UP000092993"/>
    </source>
</evidence>
<name>A0A1C7MTB6_GRIFR</name>
<evidence type="ECO:0000313" key="1">
    <source>
        <dbReference type="EMBL" id="OBZ79977.1"/>
    </source>
</evidence>
<dbReference type="Proteomes" id="UP000092993">
    <property type="component" value="Unassembled WGS sequence"/>
</dbReference>
<proteinExistence type="predicted"/>
<reference evidence="1 2" key="1">
    <citation type="submission" date="2016-03" db="EMBL/GenBank/DDBJ databases">
        <title>Whole genome sequencing of Grifola frondosa 9006-11.</title>
        <authorList>
            <person name="Min B."/>
            <person name="Park H."/>
            <person name="Kim J.-G."/>
            <person name="Cho H."/>
            <person name="Oh Y.-L."/>
            <person name="Kong W.-S."/>
            <person name="Choi I.-G."/>
        </authorList>
    </citation>
    <scope>NUCLEOTIDE SEQUENCE [LARGE SCALE GENOMIC DNA]</scope>
    <source>
        <strain evidence="1 2">9006-11</strain>
    </source>
</reference>
<dbReference type="AlphaFoldDB" id="A0A1C7MTB6"/>
<comment type="caution">
    <text evidence="1">The sequence shown here is derived from an EMBL/GenBank/DDBJ whole genome shotgun (WGS) entry which is preliminary data.</text>
</comment>
<sequence>MFPVETLVVPLSAREYCGIAIDASSARDNSRFLPVNNQVLGEPLEFSATGTVFSAVQSIIAGHDFFVPPQASGLMVFSSVVSFFSAPSCTRKGSTGWLGTAVPRKES</sequence>
<organism evidence="1 2">
    <name type="scientific">Grifola frondosa</name>
    <name type="common">Maitake</name>
    <name type="synonym">Polyporus frondosus</name>
    <dbReference type="NCBI Taxonomy" id="5627"/>
    <lineage>
        <taxon>Eukaryota</taxon>
        <taxon>Fungi</taxon>
        <taxon>Dikarya</taxon>
        <taxon>Basidiomycota</taxon>
        <taxon>Agaricomycotina</taxon>
        <taxon>Agaricomycetes</taxon>
        <taxon>Polyporales</taxon>
        <taxon>Grifolaceae</taxon>
        <taxon>Grifola</taxon>
    </lineage>
</organism>